<dbReference type="Gene3D" id="3.40.50.300">
    <property type="entry name" value="P-loop containing nucleotide triphosphate hydrolases"/>
    <property type="match status" value="1"/>
</dbReference>
<evidence type="ECO:0000256" key="4">
    <source>
        <dbReference type="SAM" id="Coils"/>
    </source>
</evidence>
<dbReference type="SUPFAM" id="SSF55781">
    <property type="entry name" value="GAF domain-like"/>
    <property type="match status" value="1"/>
</dbReference>
<dbReference type="SUPFAM" id="SSF52540">
    <property type="entry name" value="P-loop containing nucleoside triphosphate hydrolases"/>
    <property type="match status" value="1"/>
</dbReference>
<dbReference type="GO" id="GO:0005886">
    <property type="term" value="C:plasma membrane"/>
    <property type="evidence" value="ECO:0007669"/>
    <property type="project" value="TreeGrafter"/>
</dbReference>
<dbReference type="InterPro" id="IPR003018">
    <property type="entry name" value="GAF"/>
</dbReference>
<dbReference type="Pfam" id="PF00437">
    <property type="entry name" value="T2SSE"/>
    <property type="match status" value="1"/>
</dbReference>
<name>A0A7C4MNG1_9BACT</name>
<dbReference type="GO" id="GO:0016887">
    <property type="term" value="F:ATP hydrolysis activity"/>
    <property type="evidence" value="ECO:0007669"/>
    <property type="project" value="TreeGrafter"/>
</dbReference>
<dbReference type="Gene3D" id="3.30.300.160">
    <property type="entry name" value="Type II secretion system, protein E, N-terminal domain"/>
    <property type="match status" value="1"/>
</dbReference>
<dbReference type="InterPro" id="IPR027417">
    <property type="entry name" value="P-loop_NTPase"/>
</dbReference>
<comment type="caution">
    <text evidence="6">The sequence shown here is derived from an EMBL/GenBank/DDBJ whole genome shotgun (WGS) entry which is preliminary data.</text>
</comment>
<dbReference type="PROSITE" id="PS00662">
    <property type="entry name" value="T2SP_E"/>
    <property type="match status" value="1"/>
</dbReference>
<keyword evidence="3" id="KW-0067">ATP-binding</keyword>
<dbReference type="Pfam" id="PF01590">
    <property type="entry name" value="GAF"/>
    <property type="match status" value="1"/>
</dbReference>
<evidence type="ECO:0000256" key="3">
    <source>
        <dbReference type="ARBA" id="ARBA00022840"/>
    </source>
</evidence>
<dbReference type="CDD" id="cd01129">
    <property type="entry name" value="PulE-GspE-like"/>
    <property type="match status" value="1"/>
</dbReference>
<dbReference type="InterPro" id="IPR001482">
    <property type="entry name" value="T2SS/T4SS_dom"/>
</dbReference>
<dbReference type="PANTHER" id="PTHR30258">
    <property type="entry name" value="TYPE II SECRETION SYSTEM PROTEIN GSPE-RELATED"/>
    <property type="match status" value="1"/>
</dbReference>
<evidence type="ECO:0000313" key="6">
    <source>
        <dbReference type="EMBL" id="HGU31967.1"/>
    </source>
</evidence>
<dbReference type="GO" id="GO:0005524">
    <property type="term" value="F:ATP binding"/>
    <property type="evidence" value="ECO:0007669"/>
    <property type="project" value="UniProtKB-KW"/>
</dbReference>
<dbReference type="SUPFAM" id="SSF160246">
    <property type="entry name" value="EspE N-terminal domain-like"/>
    <property type="match status" value="1"/>
</dbReference>
<reference evidence="6" key="1">
    <citation type="journal article" date="2020" name="mSystems">
        <title>Genome- and Community-Level Interaction Insights into Carbon Utilization and Element Cycling Functions of Hydrothermarchaeota in Hydrothermal Sediment.</title>
        <authorList>
            <person name="Zhou Z."/>
            <person name="Liu Y."/>
            <person name="Xu W."/>
            <person name="Pan J."/>
            <person name="Luo Z.H."/>
            <person name="Li M."/>
        </authorList>
    </citation>
    <scope>NUCLEOTIDE SEQUENCE [LARGE SCALE GENOMIC DNA]</scope>
    <source>
        <strain evidence="6">SpSt-477</strain>
    </source>
</reference>
<keyword evidence="4" id="KW-0175">Coiled coil</keyword>
<dbReference type="PANTHER" id="PTHR30258:SF1">
    <property type="entry name" value="PROTEIN TRANSPORT PROTEIN HOFB HOMOLOG"/>
    <property type="match status" value="1"/>
</dbReference>
<evidence type="ECO:0000259" key="5">
    <source>
        <dbReference type="PROSITE" id="PS00662"/>
    </source>
</evidence>
<dbReference type="InterPro" id="IPR029016">
    <property type="entry name" value="GAF-like_dom_sf"/>
</dbReference>
<sequence>MDNPTVFDPSASVQRLQSEVIYRRKLQDICNRINAANNIDEILVDLRDEIIQLFEAQRITIYVVDGPKKELFSRFKSGNEIGEIRIPIATTSIAGFTAFKQRVVNIANCYDTAELTRIDPALRFDRSWDQKTGFVTRQVLACPIIHQKFLLGVIQLINRCNDQPFSKMDEASVQELAGILGIALYNQKRMAISRPSKFDYLIDENLITLKELEKAIAEARQRKEPIETVLIRQFKIEKKHVLTSLSRFYKLPFIEYSSQTVIPGELMARVKPAFLRSNVWVPIKTEDGHVVIAIDNPRDLQKIDMIKSIFKTEPLRFYVALEEDILQFITLFTHEEKDIGGIDEILSRLQADAKENDESEQTVGEEDSAVVQLVNKIILDAYNRKASDIHIEPYPGKENVQVRFRVDGQCYTYQTIPYNYRNALVSRIKIMADLDIAERRKPQDGKIKFKKYGGKDIELRVATVPTQGGMEDVVMRILAEGEPIPLDKMGFSKRNYENFISAITKPYGIIFVCGPTGSGKTTTLHSALGYINKVETKIWTAEDPVEITQRGLRQVQVAPKIGFDFSTAMRAFLRADPDVIMVGEMRDKETTQIGIEASLTGHLVFSTLHTNSAPESITRLLDMGMDPFNFADAVLCILAQRLVLTLCKQCKKPYHPSREEYDELVREYGPEQFERNVGIPYNDDLLLYKPEGCELCNNTGYKGRMGIHELLMGTDAVKKLIQNKARMEEIRDQAIADGMTTLKQDGIEKVFAGHCNLLQVRKVCIK</sequence>
<dbReference type="SMART" id="SM00065">
    <property type="entry name" value="GAF"/>
    <property type="match status" value="1"/>
</dbReference>
<dbReference type="Pfam" id="PF05157">
    <property type="entry name" value="MshEN"/>
    <property type="match status" value="1"/>
</dbReference>
<gene>
    <name evidence="6" type="ORF">ENS29_03820</name>
</gene>
<evidence type="ECO:0000256" key="2">
    <source>
        <dbReference type="ARBA" id="ARBA00022741"/>
    </source>
</evidence>
<keyword evidence="2" id="KW-0547">Nucleotide-binding</keyword>
<feature type="coiled-coil region" evidence="4">
    <location>
        <begin position="202"/>
        <end position="229"/>
    </location>
</feature>
<evidence type="ECO:0000256" key="1">
    <source>
        <dbReference type="ARBA" id="ARBA00006611"/>
    </source>
</evidence>
<feature type="domain" description="Bacterial type II secretion system protein E" evidence="5">
    <location>
        <begin position="573"/>
        <end position="587"/>
    </location>
</feature>
<protein>
    <submittedName>
        <fullName evidence="6">GspE/PulE family protein</fullName>
    </submittedName>
</protein>
<dbReference type="InterPro" id="IPR037257">
    <property type="entry name" value="T2SS_E_N_sf"/>
</dbReference>
<dbReference type="Gene3D" id="3.30.450.90">
    <property type="match status" value="1"/>
</dbReference>
<dbReference type="InterPro" id="IPR007831">
    <property type="entry name" value="T2SS_GspE_N"/>
</dbReference>
<dbReference type="Gene3D" id="3.30.450.40">
    <property type="match status" value="1"/>
</dbReference>
<accession>A0A7C4MNG1</accession>
<organism evidence="6">
    <name type="scientific">Desulfatirhabdium butyrativorans</name>
    <dbReference type="NCBI Taxonomy" id="340467"/>
    <lineage>
        <taxon>Bacteria</taxon>
        <taxon>Pseudomonadati</taxon>
        <taxon>Thermodesulfobacteriota</taxon>
        <taxon>Desulfobacteria</taxon>
        <taxon>Desulfobacterales</taxon>
        <taxon>Desulfatirhabdiaceae</taxon>
        <taxon>Desulfatirhabdium</taxon>
    </lineage>
</organism>
<proteinExistence type="inferred from homology"/>
<dbReference type="AlphaFoldDB" id="A0A7C4MNG1"/>
<comment type="similarity">
    <text evidence="1">Belongs to the GSP E family.</text>
</comment>
<dbReference type="EMBL" id="DSUH01000081">
    <property type="protein sequence ID" value="HGU31967.1"/>
    <property type="molecule type" value="Genomic_DNA"/>
</dbReference>